<dbReference type="EMBL" id="SNQI01000001">
    <property type="protein sequence ID" value="TEW76949.1"/>
    <property type="molecule type" value="Genomic_DNA"/>
</dbReference>
<sequence length="652" mass="74876">MQFKNPEILYLLILLIIPILVHLFQLQRFTKVPFTNVQFLKKIEQQTRKSARLKKWLILITRMLAFACLIIAFAQPYFSDFPSDKKFNTTIYLDNSFSMQAKGENGELLKSSIQKIIEQNNFENTQLSIITNDKVFLNLDAKNLKKELINLKYTPNSLNLNSVILKLESLKKEGKNILNRHILISDFQNNNINNSNNLTTLNTPIQLLKVKPKSTDNIFIDSLSINSKNTTEIKINVVIKSSINSSENVPVSLFNNSKLFGKATAKFNNSNLTNVEFAIPNTLDFDGKILINDAALEFDNDFFFILSKPEKIAVLSIGKSSDFLAKIYTENEFNFTTTPLQNLNYNAIQNQQLIILNELEEFPNSLITSIKEYYLNGGNLVLIPSEKTVISSYNTLLQTLNFGVLNSLISKEHKITTINYNHPIVNDVFEKRISNFQYPKAAKHFKNSFKNTAPILKFDNNQPFISSISTKKSNFYWIASPLNKEISDFIQSPLVVPIFYNFAKNSSKFSELYYTIAPETTIDVKASLNKDAILKISNETTEFIPLQQVLQNKVTITTENTILRSGLYTIYNKEKPLKTVAFNYNRKESDLSYTDLNTLSSNNKNIQISSSIDELFNEINNQQKINWLFKWFLAFSVLFLLIEILILKYFKI</sequence>
<dbReference type="SUPFAM" id="SSF52317">
    <property type="entry name" value="Class I glutamine amidotransferase-like"/>
    <property type="match status" value="1"/>
</dbReference>
<evidence type="ECO:0000313" key="3">
    <source>
        <dbReference type="EMBL" id="TEW76949.1"/>
    </source>
</evidence>
<dbReference type="OrthoDB" id="9810200at2"/>
<gene>
    <name evidence="3" type="ORF">E2488_03625</name>
</gene>
<dbReference type="AlphaFoldDB" id="A0A4Y8AWU8"/>
<dbReference type="NCBIfam" id="TIGR02226">
    <property type="entry name" value="two_anch"/>
    <property type="match status" value="1"/>
</dbReference>
<feature type="domain" description="Aerotolerance regulator N-terminal" evidence="2">
    <location>
        <begin position="1"/>
        <end position="76"/>
    </location>
</feature>
<comment type="caution">
    <text evidence="3">The sequence shown here is derived from an EMBL/GenBank/DDBJ whole genome shotgun (WGS) entry which is preliminary data.</text>
</comment>
<feature type="transmembrane region" description="Helical" evidence="1">
    <location>
        <begin position="56"/>
        <end position="78"/>
    </location>
</feature>
<feature type="transmembrane region" description="Helical" evidence="1">
    <location>
        <begin position="627"/>
        <end position="650"/>
    </location>
</feature>
<proteinExistence type="predicted"/>
<feature type="transmembrane region" description="Helical" evidence="1">
    <location>
        <begin position="6"/>
        <end position="24"/>
    </location>
</feature>
<dbReference type="InterPro" id="IPR029062">
    <property type="entry name" value="Class_I_gatase-like"/>
</dbReference>
<keyword evidence="1" id="KW-0472">Membrane</keyword>
<keyword evidence="1" id="KW-1133">Transmembrane helix</keyword>
<keyword evidence="4" id="KW-1185">Reference proteome</keyword>
<dbReference type="Proteomes" id="UP000298517">
    <property type="component" value="Unassembled WGS sequence"/>
</dbReference>
<evidence type="ECO:0000259" key="2">
    <source>
        <dbReference type="Pfam" id="PF07584"/>
    </source>
</evidence>
<reference evidence="3 4" key="1">
    <citation type="journal article" date="2011" name="J. Microbiol.">
        <title>Gramella jeungdoensis sp. nov., isolated from a solar saltern in Korea.</title>
        <authorList>
            <person name="Joung Y."/>
            <person name="Kim H."/>
            <person name="Jang T."/>
            <person name="Ahn T.S."/>
            <person name="Joh K."/>
        </authorList>
    </citation>
    <scope>NUCLEOTIDE SEQUENCE [LARGE SCALE GENOMIC DNA]</scope>
    <source>
        <strain evidence="3 4">KCTC 23123</strain>
    </source>
</reference>
<dbReference type="InterPro" id="IPR024163">
    <property type="entry name" value="Aerotolerance_reg_N"/>
</dbReference>
<dbReference type="InterPro" id="IPR011933">
    <property type="entry name" value="Double_TM_dom"/>
</dbReference>
<evidence type="ECO:0000313" key="4">
    <source>
        <dbReference type="Proteomes" id="UP000298517"/>
    </source>
</evidence>
<dbReference type="Pfam" id="PF07584">
    <property type="entry name" value="BatA"/>
    <property type="match status" value="1"/>
</dbReference>
<dbReference type="RefSeq" id="WP_134246957.1">
    <property type="nucleotide sequence ID" value="NZ_SNQI01000001.1"/>
</dbReference>
<organism evidence="3 4">
    <name type="scientific">Gramella jeungdoensis</name>
    <dbReference type="NCBI Taxonomy" id="708091"/>
    <lineage>
        <taxon>Bacteria</taxon>
        <taxon>Pseudomonadati</taxon>
        <taxon>Bacteroidota</taxon>
        <taxon>Flavobacteriia</taxon>
        <taxon>Flavobacteriales</taxon>
        <taxon>Flavobacteriaceae</taxon>
        <taxon>Christiangramia</taxon>
    </lineage>
</organism>
<dbReference type="PANTHER" id="PTHR37464">
    <property type="entry name" value="BLL2463 PROTEIN"/>
    <property type="match status" value="1"/>
</dbReference>
<name>A0A4Y8AWU8_9FLAO</name>
<evidence type="ECO:0000256" key="1">
    <source>
        <dbReference type="SAM" id="Phobius"/>
    </source>
</evidence>
<dbReference type="PANTHER" id="PTHR37464:SF1">
    <property type="entry name" value="BLL2463 PROTEIN"/>
    <property type="match status" value="1"/>
</dbReference>
<accession>A0A4Y8AWU8</accession>
<keyword evidence="1" id="KW-0812">Transmembrane</keyword>
<protein>
    <recommendedName>
        <fullName evidence="2">Aerotolerance regulator N-terminal domain-containing protein</fullName>
    </recommendedName>
</protein>